<name>A0A814NMN7_9BILA</name>
<dbReference type="SUPFAM" id="SSF56672">
    <property type="entry name" value="DNA/RNA polymerases"/>
    <property type="match status" value="1"/>
</dbReference>
<organism evidence="2 3">
    <name type="scientific">Brachionus calyciflorus</name>
    <dbReference type="NCBI Taxonomy" id="104777"/>
    <lineage>
        <taxon>Eukaryota</taxon>
        <taxon>Metazoa</taxon>
        <taxon>Spiralia</taxon>
        <taxon>Gnathifera</taxon>
        <taxon>Rotifera</taxon>
        <taxon>Eurotatoria</taxon>
        <taxon>Monogononta</taxon>
        <taxon>Pseudotrocha</taxon>
        <taxon>Ploima</taxon>
        <taxon>Brachionidae</taxon>
        <taxon>Brachionus</taxon>
    </lineage>
</organism>
<gene>
    <name evidence="2" type="ORF">OXX778_LOCUS20863</name>
</gene>
<dbReference type="Proteomes" id="UP000663879">
    <property type="component" value="Unassembled WGS sequence"/>
</dbReference>
<dbReference type="PANTHER" id="PTHR37984:SF11">
    <property type="entry name" value="INTEGRASE CATALYTIC DOMAIN-CONTAINING PROTEIN"/>
    <property type="match status" value="1"/>
</dbReference>
<sequence>MNKALRRTRYPTRSIEDLIYTVNGAVKFSKANIRKAFHQLKIALASRRHTTITTPRCLFRYKRLHMGISSASEEFTELIRKILEGIPMQLNMTDYVLVFDMTDEEHDRNLLLEEHGIILNMEKCEFGKRELTFFGLRLLANGIAQTENRCQALREAPPPSNNTEWNWIEEYNLALSKIKDSISNKFMAFFDKKWNTELTVDASPVGLGSVLKLITDYRLVQLIFNNSAIRPPARKERWALRPTEFEFEILHRPGICNIADYFSNWRSTNGLLLRGYRIIVPKSLQSRVIELAHQGHQGIVKTKSLIISKVWFVGIDQAVEESLRNCGTCQVTVFAPLMSMKLQ</sequence>
<protein>
    <recommendedName>
        <fullName evidence="1">Integrase zinc-binding domain-containing protein</fullName>
    </recommendedName>
</protein>
<accession>A0A814NMN7</accession>
<dbReference type="InterPro" id="IPR041588">
    <property type="entry name" value="Integrase_H2C2"/>
</dbReference>
<evidence type="ECO:0000259" key="1">
    <source>
        <dbReference type="Pfam" id="PF17921"/>
    </source>
</evidence>
<dbReference type="AlphaFoldDB" id="A0A814NMN7"/>
<dbReference type="PANTHER" id="PTHR37984">
    <property type="entry name" value="PROTEIN CBG26694"/>
    <property type="match status" value="1"/>
</dbReference>
<dbReference type="Pfam" id="PF17921">
    <property type="entry name" value="Integrase_H2C2"/>
    <property type="match status" value="1"/>
</dbReference>
<dbReference type="EMBL" id="CAJNOC010007254">
    <property type="protein sequence ID" value="CAF1095045.1"/>
    <property type="molecule type" value="Genomic_DNA"/>
</dbReference>
<dbReference type="Gene3D" id="3.10.10.10">
    <property type="entry name" value="HIV Type 1 Reverse Transcriptase, subunit A, domain 1"/>
    <property type="match status" value="1"/>
</dbReference>
<dbReference type="InterPro" id="IPR043502">
    <property type="entry name" value="DNA/RNA_pol_sf"/>
</dbReference>
<dbReference type="Gene3D" id="1.10.340.70">
    <property type="match status" value="1"/>
</dbReference>
<evidence type="ECO:0000313" key="3">
    <source>
        <dbReference type="Proteomes" id="UP000663879"/>
    </source>
</evidence>
<proteinExistence type="predicted"/>
<dbReference type="OrthoDB" id="10058156at2759"/>
<dbReference type="Gene3D" id="3.30.70.270">
    <property type="match status" value="1"/>
</dbReference>
<keyword evidence="3" id="KW-1185">Reference proteome</keyword>
<reference evidence="2" key="1">
    <citation type="submission" date="2021-02" db="EMBL/GenBank/DDBJ databases">
        <authorList>
            <person name="Nowell W R."/>
        </authorList>
    </citation>
    <scope>NUCLEOTIDE SEQUENCE</scope>
    <source>
        <strain evidence="2">Ploen Becks lab</strain>
    </source>
</reference>
<feature type="domain" description="Integrase zinc-binding" evidence="1">
    <location>
        <begin position="280"/>
        <end position="331"/>
    </location>
</feature>
<dbReference type="InterPro" id="IPR043128">
    <property type="entry name" value="Rev_trsase/Diguanyl_cyclase"/>
</dbReference>
<comment type="caution">
    <text evidence="2">The sequence shown here is derived from an EMBL/GenBank/DDBJ whole genome shotgun (WGS) entry which is preliminary data.</text>
</comment>
<dbReference type="CDD" id="cd01647">
    <property type="entry name" value="RT_LTR"/>
    <property type="match status" value="1"/>
</dbReference>
<dbReference type="InterPro" id="IPR050951">
    <property type="entry name" value="Retrovirus_Pol_polyprotein"/>
</dbReference>
<evidence type="ECO:0000313" key="2">
    <source>
        <dbReference type="EMBL" id="CAF1095045.1"/>
    </source>
</evidence>